<organism evidence="2 3">
    <name type="scientific">Streptomyces venezuelae</name>
    <dbReference type="NCBI Taxonomy" id="54571"/>
    <lineage>
        <taxon>Bacteria</taxon>
        <taxon>Bacillati</taxon>
        <taxon>Actinomycetota</taxon>
        <taxon>Actinomycetes</taxon>
        <taxon>Kitasatosporales</taxon>
        <taxon>Streptomycetaceae</taxon>
        <taxon>Streptomyces</taxon>
    </lineage>
</organism>
<proteinExistence type="predicted"/>
<evidence type="ECO:0000256" key="1">
    <source>
        <dbReference type="SAM" id="MobiDB-lite"/>
    </source>
</evidence>
<gene>
    <name evidence="2" type="ORF">DEJ51_04765</name>
</gene>
<protein>
    <submittedName>
        <fullName evidence="2">Uncharacterized protein</fullName>
    </submittedName>
</protein>
<evidence type="ECO:0000313" key="3">
    <source>
        <dbReference type="Proteomes" id="UP000324101"/>
    </source>
</evidence>
<sequence>MRVRTCPRSTGLPSERRPTMPLHVPPAPAPALRSVLAALGSPTAVHEAHTPALRAIQGPLTAELPLPVHVLDRLGMSNLAAGGRPPRTRLTGWRFLIRSGERHVAAADTRLTPDGWVFSHFFEGPYVAATERALRQAESLTTHYQPRLLSVPELYMLTLWLHGAVGADADAGLPAGEDLLVPLAPAPPGIAAYRPHPVSELLPVLTRRLTPAPAAAPPSLAAPAA</sequence>
<feature type="region of interest" description="Disordered" evidence="1">
    <location>
        <begin position="1"/>
        <end position="26"/>
    </location>
</feature>
<dbReference type="Proteomes" id="UP000324101">
    <property type="component" value="Chromosome"/>
</dbReference>
<accession>A0A5P2DFT6</accession>
<name>A0A5P2DFT6_STRVZ</name>
<reference evidence="2 3" key="1">
    <citation type="submission" date="2018-05" db="EMBL/GenBank/DDBJ databases">
        <title>Streptomyces venezuelae.</title>
        <authorList>
            <person name="Kim W."/>
            <person name="Lee N."/>
            <person name="Cho B.-K."/>
        </authorList>
    </citation>
    <scope>NUCLEOTIDE SEQUENCE [LARGE SCALE GENOMIC DNA]</scope>
    <source>
        <strain evidence="2 3">ATCC 21018</strain>
    </source>
</reference>
<dbReference type="OrthoDB" id="4540313at2"/>
<evidence type="ECO:0000313" key="2">
    <source>
        <dbReference type="EMBL" id="QES53643.1"/>
    </source>
</evidence>
<dbReference type="AlphaFoldDB" id="A0A5P2DFT6"/>
<dbReference type="EMBL" id="CP029189">
    <property type="protein sequence ID" value="QES53643.1"/>
    <property type="molecule type" value="Genomic_DNA"/>
</dbReference>